<dbReference type="EMBL" id="BK015301">
    <property type="protein sequence ID" value="DAE00280.1"/>
    <property type="molecule type" value="Genomic_DNA"/>
</dbReference>
<protein>
    <submittedName>
        <fullName evidence="2">Uncharacterized protein</fullName>
    </submittedName>
</protein>
<reference evidence="2" key="1">
    <citation type="journal article" date="2021" name="Proc. Natl. Acad. Sci. U.S.A.">
        <title>A Catalog of Tens of Thousands of Viruses from Human Metagenomes Reveals Hidden Associations with Chronic Diseases.</title>
        <authorList>
            <person name="Tisza M.J."/>
            <person name="Buck C.B."/>
        </authorList>
    </citation>
    <scope>NUCLEOTIDE SEQUENCE</scope>
    <source>
        <strain evidence="2">CtLnO19</strain>
    </source>
</reference>
<proteinExistence type="predicted"/>
<feature type="coiled-coil region" evidence="1">
    <location>
        <begin position="193"/>
        <end position="224"/>
    </location>
</feature>
<name>A0A8S5P0X5_9CAUD</name>
<keyword evidence="1" id="KW-0175">Coiled coil</keyword>
<accession>A0A8S5P0X5</accession>
<evidence type="ECO:0000256" key="1">
    <source>
        <dbReference type="SAM" id="Coils"/>
    </source>
</evidence>
<evidence type="ECO:0000313" key="2">
    <source>
        <dbReference type="EMBL" id="DAE00280.1"/>
    </source>
</evidence>
<sequence>MSKYGWESEPDLPVSEPIGEAGIAKTTAEDSPAVTVKVDLDEIIDLPKEAINREMVVLKEKESIGEEIAQVEESNEHLRSLFDTVFKSRMVSKETRNYLGELYPELGLESANEFTSFPSNHLANETEVAMRNQLCNNTCTITTKLGKNHFNAITKLFFGTVYRTELKEEDIKDLTGSLVNYFNEKHPQRQQALVKLKATLIELAQSIQKEKETSEVDLKDAQADEEVKLAVESHLADISQYTGDNELKSALSFLLTQYSNDTLPLLNRYQEEKGLASPPVIAQDYVTDRAIINRIEALDKAKYTRFTEALDNVNQSIADLFNALVEEDTVVSDELIERTEVLKKAYLESIKDSIGAIDTSAIYLPHETEIETTELFSRSIDIGLDEIHEEYTKDTLIVGDLVMSYLKYRDFYSTVLSVHVDEYVANAGTEPLSVSQQAAIHYLNDTVIELVNVLGEAILHDVQVYVASRNYYQALLSNYYLIGELLSAIGSIHYRNKGMVSQETNQAKDKLVEVLKEYLAVFKIDYI</sequence>
<organism evidence="2">
    <name type="scientific">Myoviridae sp. ctLnO19</name>
    <dbReference type="NCBI Taxonomy" id="2825085"/>
    <lineage>
        <taxon>Viruses</taxon>
        <taxon>Duplodnaviria</taxon>
        <taxon>Heunggongvirae</taxon>
        <taxon>Uroviricota</taxon>
        <taxon>Caudoviricetes</taxon>
    </lineage>
</organism>